<dbReference type="Pfam" id="PF14965">
    <property type="entry name" value="BRI3BP"/>
    <property type="match status" value="1"/>
</dbReference>
<name>A0A1U8D845_ALLSI</name>
<dbReference type="PANTHER" id="PTHR14550:SF2">
    <property type="entry name" value="TRANSMEMBRANE PROTEIN 109"/>
    <property type="match status" value="1"/>
</dbReference>
<proteinExistence type="predicted"/>
<dbReference type="InParanoid" id="A0A1U8D845"/>
<dbReference type="GO" id="GO:0042771">
    <property type="term" value="P:intrinsic apoptotic signaling pathway in response to DNA damage by p53 class mediator"/>
    <property type="evidence" value="ECO:0007669"/>
    <property type="project" value="TreeGrafter"/>
</dbReference>
<evidence type="ECO:0000256" key="1">
    <source>
        <dbReference type="SAM" id="MobiDB-lite"/>
    </source>
</evidence>
<evidence type="ECO:0000313" key="4">
    <source>
        <dbReference type="RefSeq" id="XP_014376531.2"/>
    </source>
</evidence>
<dbReference type="PANTHER" id="PTHR14550">
    <property type="entry name" value="TRANSMEMBRANE PROTEIN 109"/>
    <property type="match status" value="1"/>
</dbReference>
<feature type="transmembrane region" description="Helical" evidence="2">
    <location>
        <begin position="172"/>
        <end position="194"/>
    </location>
</feature>
<organism evidence="3 4">
    <name type="scientific">Alligator sinensis</name>
    <name type="common">Chinese alligator</name>
    <dbReference type="NCBI Taxonomy" id="38654"/>
    <lineage>
        <taxon>Eukaryota</taxon>
        <taxon>Metazoa</taxon>
        <taxon>Chordata</taxon>
        <taxon>Craniata</taxon>
        <taxon>Vertebrata</taxon>
        <taxon>Euteleostomi</taxon>
        <taxon>Archelosauria</taxon>
        <taxon>Archosauria</taxon>
        <taxon>Crocodylia</taxon>
        <taxon>Alligatoridae</taxon>
        <taxon>Alligatorinae</taxon>
        <taxon>Alligator</taxon>
    </lineage>
</organism>
<keyword evidence="2 4" id="KW-0812">Transmembrane</keyword>
<evidence type="ECO:0000313" key="3">
    <source>
        <dbReference type="Proteomes" id="UP000189705"/>
    </source>
</evidence>
<dbReference type="GeneID" id="106722323"/>
<evidence type="ECO:0000256" key="2">
    <source>
        <dbReference type="SAM" id="Phobius"/>
    </source>
</evidence>
<reference evidence="4" key="1">
    <citation type="submission" date="2025-08" db="UniProtKB">
        <authorList>
            <consortium name="RefSeq"/>
        </authorList>
    </citation>
    <scope>IDENTIFICATION</scope>
</reference>
<dbReference type="Proteomes" id="UP000189705">
    <property type="component" value="Unplaced"/>
</dbReference>
<accession>A0A1U8D845</accession>
<dbReference type="STRING" id="38654.A0A1U8D845"/>
<dbReference type="GO" id="GO:0071480">
    <property type="term" value="P:cellular response to gamma radiation"/>
    <property type="evidence" value="ECO:0007669"/>
    <property type="project" value="InterPro"/>
</dbReference>
<feature type="region of interest" description="Disordered" evidence="1">
    <location>
        <begin position="1"/>
        <end position="29"/>
    </location>
</feature>
<protein>
    <submittedName>
        <fullName evidence="4">Transmembrane protein 109 isoform X1</fullName>
    </submittedName>
</protein>
<gene>
    <name evidence="4" type="primary">TMEM109</name>
</gene>
<dbReference type="CTD" id="79073"/>
<keyword evidence="2" id="KW-1133">Transmembrane helix</keyword>
<dbReference type="AlphaFoldDB" id="A0A1U8D845"/>
<keyword evidence="2" id="KW-0472">Membrane</keyword>
<sequence>MGEGAPSAVQGARQPLRKPRPLSTAPPRPRWAGLLGVERRAGEMAGGDCRSWSCRQLLLRPAVAILMSAAFLHVASAQNRPGKLWKEAPVHTDFLSHLGQAMKETLEEMIGQEAVQMVAETISAMFWIVSNGISAGLIMLSEIMGQILSACGMNGDHVMQTLKLDPAHVQTLLLWGLAALFGYWLLSLVLGLVLNILGHIMTGVKVAFFLVCFIFIISSVPNPSLQALLLLALLTVYALLGHLTRTQHSGTQLEAKVRSLEQQVDELRHHQRRVSPRDREQED</sequence>
<feature type="transmembrane region" description="Helical" evidence="2">
    <location>
        <begin position="200"/>
        <end position="220"/>
    </location>
</feature>
<feature type="transmembrane region" description="Helical" evidence="2">
    <location>
        <begin position="124"/>
        <end position="151"/>
    </location>
</feature>
<dbReference type="RefSeq" id="XP_014376531.2">
    <property type="nucleotide sequence ID" value="XM_014521045.2"/>
</dbReference>
<dbReference type="InterPro" id="IPR039492">
    <property type="entry name" value="TMEM109"/>
</dbReference>
<keyword evidence="3" id="KW-1185">Reference proteome</keyword>
<feature type="transmembrane region" description="Helical" evidence="2">
    <location>
        <begin position="227"/>
        <end position="244"/>
    </location>
</feature>